<feature type="domain" description="HTH lysR-type" evidence="5">
    <location>
        <begin position="8"/>
        <end position="65"/>
    </location>
</feature>
<evidence type="ECO:0000313" key="6">
    <source>
        <dbReference type="EMBL" id="TQV80525.1"/>
    </source>
</evidence>
<dbReference type="Gene3D" id="1.10.10.10">
    <property type="entry name" value="Winged helix-like DNA-binding domain superfamily/Winged helix DNA-binding domain"/>
    <property type="match status" value="1"/>
</dbReference>
<protein>
    <submittedName>
        <fullName evidence="6">LysR family transcriptional regulator</fullName>
    </submittedName>
</protein>
<dbReference type="RefSeq" id="WP_142896239.1">
    <property type="nucleotide sequence ID" value="NZ_ML660054.1"/>
</dbReference>
<dbReference type="Pfam" id="PF00126">
    <property type="entry name" value="HTH_1"/>
    <property type="match status" value="1"/>
</dbReference>
<comment type="similarity">
    <text evidence="1">Belongs to the LysR transcriptional regulatory family.</text>
</comment>
<dbReference type="GO" id="GO:0043565">
    <property type="term" value="F:sequence-specific DNA binding"/>
    <property type="evidence" value="ECO:0007669"/>
    <property type="project" value="TreeGrafter"/>
</dbReference>
<dbReference type="PRINTS" id="PR00039">
    <property type="entry name" value="HTHLYSR"/>
</dbReference>
<sequence length="294" mass="32067">MNWNTVSFDWNQARAFLATAEEGSLSAAARALGQTQPTLGRQVAALEAELGVILFERIGRNFTLTPSGLELLDHVRAMGEAAGRISMTASGQSQSIEGQVCISASDAMAAYLLPTVLKRLRESAPKIEIEVVSSNALSDLRRREADIAIRHVRPEQPDLIAKLIRETNAYLYASSAFLETHGRPTTPEALTDLDFIGFGQADRLIAALNGAGLTLTRRNFRVGSESGVVGWELVKHGLGIGIMAEEIAALTPGIERVLPDLPPFTFPIWLTTHRELRSSRRIRVVFDLLQEVLG</sequence>
<comment type="caution">
    <text evidence="6">The sequence shown here is derived from an EMBL/GenBank/DDBJ whole genome shotgun (WGS) entry which is preliminary data.</text>
</comment>
<dbReference type="PROSITE" id="PS50931">
    <property type="entry name" value="HTH_LYSR"/>
    <property type="match status" value="1"/>
</dbReference>
<keyword evidence="3" id="KW-0238">DNA-binding</keyword>
<keyword evidence="7" id="KW-1185">Reference proteome</keyword>
<organism evidence="6 7">
    <name type="scientific">Denitrobaculum tricleocarpae</name>
    <dbReference type="NCBI Taxonomy" id="2591009"/>
    <lineage>
        <taxon>Bacteria</taxon>
        <taxon>Pseudomonadati</taxon>
        <taxon>Pseudomonadota</taxon>
        <taxon>Alphaproteobacteria</taxon>
        <taxon>Rhodospirillales</taxon>
        <taxon>Rhodospirillaceae</taxon>
        <taxon>Denitrobaculum</taxon>
    </lineage>
</organism>
<dbReference type="InterPro" id="IPR000847">
    <property type="entry name" value="LysR_HTH_N"/>
</dbReference>
<dbReference type="PANTHER" id="PTHR30537">
    <property type="entry name" value="HTH-TYPE TRANSCRIPTIONAL REGULATOR"/>
    <property type="match status" value="1"/>
</dbReference>
<dbReference type="Gene3D" id="3.40.190.290">
    <property type="match status" value="1"/>
</dbReference>
<reference evidence="6 7" key="1">
    <citation type="submission" date="2019-06" db="EMBL/GenBank/DDBJ databases">
        <title>Whole genome sequence for Rhodospirillaceae sp. R148.</title>
        <authorList>
            <person name="Wang G."/>
        </authorList>
    </citation>
    <scope>NUCLEOTIDE SEQUENCE [LARGE SCALE GENOMIC DNA]</scope>
    <source>
        <strain evidence="6 7">R148</strain>
    </source>
</reference>
<dbReference type="FunFam" id="1.10.10.10:FF:000001">
    <property type="entry name" value="LysR family transcriptional regulator"/>
    <property type="match status" value="1"/>
</dbReference>
<keyword evidence="4" id="KW-0804">Transcription</keyword>
<evidence type="ECO:0000256" key="1">
    <source>
        <dbReference type="ARBA" id="ARBA00009437"/>
    </source>
</evidence>
<dbReference type="InterPro" id="IPR036388">
    <property type="entry name" value="WH-like_DNA-bd_sf"/>
</dbReference>
<keyword evidence="2" id="KW-0805">Transcription regulation</keyword>
<dbReference type="OrthoDB" id="7333438at2"/>
<dbReference type="GO" id="GO:0006351">
    <property type="term" value="P:DNA-templated transcription"/>
    <property type="evidence" value="ECO:0007669"/>
    <property type="project" value="TreeGrafter"/>
</dbReference>
<accession>A0A545TTI2</accession>
<dbReference type="Pfam" id="PF03466">
    <property type="entry name" value="LysR_substrate"/>
    <property type="match status" value="1"/>
</dbReference>
<dbReference type="InterPro" id="IPR036390">
    <property type="entry name" value="WH_DNA-bd_sf"/>
</dbReference>
<dbReference type="SUPFAM" id="SSF53850">
    <property type="entry name" value="Periplasmic binding protein-like II"/>
    <property type="match status" value="1"/>
</dbReference>
<evidence type="ECO:0000313" key="7">
    <source>
        <dbReference type="Proteomes" id="UP000315252"/>
    </source>
</evidence>
<proteinExistence type="inferred from homology"/>
<dbReference type="PANTHER" id="PTHR30537:SF3">
    <property type="entry name" value="TRANSCRIPTIONAL REGULATORY PROTEIN"/>
    <property type="match status" value="1"/>
</dbReference>
<dbReference type="Proteomes" id="UP000315252">
    <property type="component" value="Unassembled WGS sequence"/>
</dbReference>
<evidence type="ECO:0000256" key="2">
    <source>
        <dbReference type="ARBA" id="ARBA00023015"/>
    </source>
</evidence>
<name>A0A545TTI2_9PROT</name>
<dbReference type="AlphaFoldDB" id="A0A545TTI2"/>
<evidence type="ECO:0000256" key="4">
    <source>
        <dbReference type="ARBA" id="ARBA00023163"/>
    </source>
</evidence>
<dbReference type="EMBL" id="VHSH01000003">
    <property type="protein sequence ID" value="TQV80525.1"/>
    <property type="molecule type" value="Genomic_DNA"/>
</dbReference>
<dbReference type="InterPro" id="IPR058163">
    <property type="entry name" value="LysR-type_TF_proteobact-type"/>
</dbReference>
<dbReference type="InterPro" id="IPR005119">
    <property type="entry name" value="LysR_subst-bd"/>
</dbReference>
<dbReference type="GO" id="GO:0003700">
    <property type="term" value="F:DNA-binding transcription factor activity"/>
    <property type="evidence" value="ECO:0007669"/>
    <property type="project" value="InterPro"/>
</dbReference>
<gene>
    <name evidence="6" type="ORF">FKG95_10125</name>
</gene>
<evidence type="ECO:0000256" key="3">
    <source>
        <dbReference type="ARBA" id="ARBA00023125"/>
    </source>
</evidence>
<dbReference type="SUPFAM" id="SSF46785">
    <property type="entry name" value="Winged helix' DNA-binding domain"/>
    <property type="match status" value="1"/>
</dbReference>
<evidence type="ECO:0000259" key="5">
    <source>
        <dbReference type="PROSITE" id="PS50931"/>
    </source>
</evidence>